<dbReference type="Pfam" id="PF04233">
    <property type="entry name" value="Phage_Mu_F"/>
    <property type="match status" value="1"/>
</dbReference>
<sequence>MPNSEYWRKRFEQLEEMNNETSMECYKEIEKVFQRAISTIQSDIEKWYNRLMDNNGVSYIKAKQMLNKRELEEFKWSVEDYIKYGKQNAITNEWMKELENASARAHIEQLEAIKIQLQNQLEVVYGNLEDNLSETLERIYKDTYYKTAYEVQKGFQVGSSMAIIDKRKINELIKFPWASDSKNFSQRIWSNKEKLINTLNINLTHSIIRGEDPQKAINQIAKVMNTSKVNAGRLVMTESAFIASAAQKECFKDLDVEQYEIVATLDSHTSETCRELDGKVFDMKDYQVGSTAPPFHVNCRTTTCPYFDDEFTLNDKRAARGEDGEVSYVPANMSYKEWYGKYVLNKVEPVQNYKPIELDTNNPKHEKRGSKDITMYYSKNTINNIYISKEVKLKRKQLHEIDSNITKSLKKIKAGKEKPNIAIISAVEMQTNALASYNPVLNVIYINDAITDKDKLLELQKDCACPDNKLSTYVHELLHWKDATQYRQQYGAIKNNSTYINILRKKHKKQVDILVKRGYNINGISTYAYDSKKYNAYDEIFTEYRVKEILGG</sequence>
<proteinExistence type="predicted"/>
<comment type="caution">
    <text evidence="3">The sequence shown here is derived from an EMBL/GenBank/DDBJ whole genome shotgun (WGS) entry which is preliminary data.</text>
</comment>
<feature type="coiled-coil region" evidence="1">
    <location>
        <begin position="100"/>
        <end position="127"/>
    </location>
</feature>
<evidence type="ECO:0000313" key="4">
    <source>
        <dbReference type="Proteomes" id="UP000823618"/>
    </source>
</evidence>
<accession>A0A9D9I0W2</accession>
<protein>
    <submittedName>
        <fullName evidence="3">Minor capsid protein</fullName>
    </submittedName>
</protein>
<dbReference type="InterPro" id="IPR006528">
    <property type="entry name" value="Phage_head_morphogenesis_dom"/>
</dbReference>
<keyword evidence="1" id="KW-0175">Coiled coil</keyword>
<dbReference type="NCBIfam" id="TIGR01641">
    <property type="entry name" value="phageSPP1_gp7"/>
    <property type="match status" value="1"/>
</dbReference>
<dbReference type="Proteomes" id="UP000823618">
    <property type="component" value="Unassembled WGS sequence"/>
</dbReference>
<organism evidence="3 4">
    <name type="scientific">Candidatus Scybalomonas excrementavium</name>
    <dbReference type="NCBI Taxonomy" id="2840943"/>
    <lineage>
        <taxon>Bacteria</taxon>
        <taxon>Bacillati</taxon>
        <taxon>Bacillota</taxon>
        <taxon>Clostridia</taxon>
        <taxon>Lachnospirales</taxon>
        <taxon>Lachnospiraceae</taxon>
        <taxon>Lachnospiraceae incertae sedis</taxon>
        <taxon>Candidatus Scybalomonas</taxon>
    </lineage>
</organism>
<dbReference type="EMBL" id="JADIML010000206">
    <property type="protein sequence ID" value="MBO8463747.1"/>
    <property type="molecule type" value="Genomic_DNA"/>
</dbReference>
<gene>
    <name evidence="3" type="ORF">IAC13_07445</name>
</gene>
<dbReference type="AlphaFoldDB" id="A0A9D9I0W2"/>
<evidence type="ECO:0000256" key="1">
    <source>
        <dbReference type="SAM" id="Coils"/>
    </source>
</evidence>
<evidence type="ECO:0000313" key="3">
    <source>
        <dbReference type="EMBL" id="MBO8463747.1"/>
    </source>
</evidence>
<evidence type="ECO:0000259" key="2">
    <source>
        <dbReference type="Pfam" id="PF04233"/>
    </source>
</evidence>
<reference evidence="3" key="1">
    <citation type="submission" date="2020-10" db="EMBL/GenBank/DDBJ databases">
        <authorList>
            <person name="Gilroy R."/>
        </authorList>
    </citation>
    <scope>NUCLEOTIDE SEQUENCE</scope>
    <source>
        <strain evidence="3">E3-2379</strain>
    </source>
</reference>
<reference evidence="3" key="2">
    <citation type="journal article" date="2021" name="PeerJ">
        <title>Extensive microbial diversity within the chicken gut microbiome revealed by metagenomics and culture.</title>
        <authorList>
            <person name="Gilroy R."/>
            <person name="Ravi A."/>
            <person name="Getino M."/>
            <person name="Pursley I."/>
            <person name="Horton D.L."/>
            <person name="Alikhan N.F."/>
            <person name="Baker D."/>
            <person name="Gharbi K."/>
            <person name="Hall N."/>
            <person name="Watson M."/>
            <person name="Adriaenssens E.M."/>
            <person name="Foster-Nyarko E."/>
            <person name="Jarju S."/>
            <person name="Secka A."/>
            <person name="Antonio M."/>
            <person name="Oren A."/>
            <person name="Chaudhuri R.R."/>
            <person name="La Ragione R."/>
            <person name="Hildebrand F."/>
            <person name="Pallen M.J."/>
        </authorList>
    </citation>
    <scope>NUCLEOTIDE SEQUENCE</scope>
    <source>
        <strain evidence="3">E3-2379</strain>
    </source>
</reference>
<feature type="domain" description="Phage head morphogenesis" evidence="2">
    <location>
        <begin position="200"/>
        <end position="303"/>
    </location>
</feature>
<name>A0A9D9I0W2_9FIRM</name>